<keyword evidence="5" id="KW-1185">Reference proteome</keyword>
<dbReference type="SUPFAM" id="SSF56601">
    <property type="entry name" value="beta-lactamase/transpeptidase-like"/>
    <property type="match status" value="1"/>
</dbReference>
<dbReference type="Gene3D" id="3.40.710.10">
    <property type="entry name" value="DD-peptidase/beta-lactamase superfamily"/>
    <property type="match status" value="1"/>
</dbReference>
<protein>
    <submittedName>
        <fullName evidence="4">Penicillin-binding protein 2</fullName>
    </submittedName>
</protein>
<dbReference type="InterPro" id="IPR050515">
    <property type="entry name" value="Beta-lactam/transpept"/>
</dbReference>
<accession>A0A855A8J7</accession>
<feature type="domain" description="Penicillin-binding protein transpeptidase" evidence="3">
    <location>
        <begin position="186"/>
        <end position="492"/>
    </location>
</feature>
<evidence type="ECO:0000313" key="5">
    <source>
        <dbReference type="Proteomes" id="UP000220611"/>
    </source>
</evidence>
<gene>
    <name evidence="4" type="ORF">CH238_00205</name>
</gene>
<reference evidence="4 5" key="1">
    <citation type="submission" date="2017-07" db="EMBL/GenBank/DDBJ databases">
        <title>Prevalence of linear plasmids in Cutibacterium (Propionibacterium) acnes isolates obtained from prostatic tissue.</title>
        <authorList>
            <person name="Davidsson S."/>
            <person name="Carlsson J."/>
            <person name="Molling P."/>
            <person name="Andren O."/>
            <person name="Andersson S.-O."/>
            <person name="Brzuszkiewicz E."/>
            <person name="Poehlein A."/>
            <person name="Al-Zeer M."/>
            <person name="Brinkmann V."/>
            <person name="Scavenius C."/>
            <person name="Nazipi S."/>
            <person name="Soderquist B."/>
            <person name="Bruggemann H."/>
        </authorList>
    </citation>
    <scope>NUCLEOTIDE SEQUENCE [LARGE SCALE GENOMIC DNA]</scope>
    <source>
        <strain evidence="4 5">DSM 753</strain>
    </source>
</reference>
<dbReference type="AlphaFoldDB" id="A0A855A8J7"/>
<evidence type="ECO:0000256" key="2">
    <source>
        <dbReference type="SAM" id="Phobius"/>
    </source>
</evidence>
<dbReference type="GO" id="GO:0008658">
    <property type="term" value="F:penicillin binding"/>
    <property type="evidence" value="ECO:0007669"/>
    <property type="project" value="InterPro"/>
</dbReference>
<name>A0A855A8J7_9FIRM</name>
<dbReference type="GO" id="GO:0005886">
    <property type="term" value="C:plasma membrane"/>
    <property type="evidence" value="ECO:0007669"/>
    <property type="project" value="TreeGrafter"/>
</dbReference>
<sequence length="499" mass="53094">MGGLTMRKRFERRTIGLFCILMAGIIGIMGSVYRIIGDEGILAAAAQQGTYRCTIASFRGTIYDTNLQALTGLGELTKLSSPLDSEDIFWVNERYQEDQDAVHVIGYLDGDGNGVDGIEKAYNGYLADGGQLSAVYQVDALNQAIAGMERTIDDTSELQNKGVVLTLDKEIQEIAQEAAEKYLTKGSVLVTEIPSCEIRASVSLPTYSPYDVANTLDEKGAPLLNRAFSSYPVGSVFKLVVAAAALEKGVSTSLVYDCPGSISVDGMEFKCFNGVGHGKVDLEKAIAYSCNGYFIKLTEQMKPEELLSMAEKLGFGSSVELAPGMSSSAGNLPVKKDLSNPKAKANFSFGQGDLLATPLQIAAMVNTIASGGLYTEPSLVEGLVDENLVLTEREQPKQAERVISSQTAAFLQKAMRASIEYGTSKKGKPSANGAGAKTSTAETGQIVEGQQVVQSWISGFYPASNPKYVITVFAEDGVGGGTSCGPVFQEIADNLPIND</sequence>
<dbReference type="PANTHER" id="PTHR30627">
    <property type="entry name" value="PEPTIDOGLYCAN D,D-TRANSPEPTIDASE"/>
    <property type="match status" value="1"/>
</dbReference>
<dbReference type="InterPro" id="IPR001460">
    <property type="entry name" value="PCN-bd_Tpept"/>
</dbReference>
<organism evidence="4 5">
    <name type="scientific">[Clostridium] leptum DSM 753</name>
    <dbReference type="NCBI Taxonomy" id="428125"/>
    <lineage>
        <taxon>Bacteria</taxon>
        <taxon>Bacillati</taxon>
        <taxon>Bacillota</taxon>
        <taxon>Clostridia</taxon>
        <taxon>Eubacteriales</taxon>
        <taxon>Oscillospiraceae</taxon>
        <taxon>Oscillospiraceae incertae sedis</taxon>
    </lineage>
</organism>
<dbReference type="Gene3D" id="3.90.1310.10">
    <property type="entry name" value="Penicillin-binding protein 2a (Domain 2)"/>
    <property type="match status" value="1"/>
</dbReference>
<evidence type="ECO:0000256" key="1">
    <source>
        <dbReference type="SAM" id="MobiDB-lite"/>
    </source>
</evidence>
<keyword evidence="2" id="KW-0472">Membrane</keyword>
<feature type="region of interest" description="Disordered" evidence="1">
    <location>
        <begin position="422"/>
        <end position="442"/>
    </location>
</feature>
<feature type="transmembrane region" description="Helical" evidence="2">
    <location>
        <begin position="15"/>
        <end position="36"/>
    </location>
</feature>
<keyword evidence="2" id="KW-0812">Transmembrane</keyword>
<dbReference type="OrthoDB" id="2985542at2"/>
<dbReference type="GO" id="GO:0071555">
    <property type="term" value="P:cell wall organization"/>
    <property type="evidence" value="ECO:0007669"/>
    <property type="project" value="TreeGrafter"/>
</dbReference>
<proteinExistence type="predicted"/>
<dbReference type="EMBL" id="NOXF01000001">
    <property type="protein sequence ID" value="PEQ25463.1"/>
    <property type="molecule type" value="Genomic_DNA"/>
</dbReference>
<evidence type="ECO:0000259" key="3">
    <source>
        <dbReference type="Pfam" id="PF00905"/>
    </source>
</evidence>
<dbReference type="Proteomes" id="UP000220611">
    <property type="component" value="Unassembled WGS sequence"/>
</dbReference>
<dbReference type="Pfam" id="PF00905">
    <property type="entry name" value="Transpeptidase"/>
    <property type="match status" value="1"/>
</dbReference>
<comment type="caution">
    <text evidence="4">The sequence shown here is derived from an EMBL/GenBank/DDBJ whole genome shotgun (WGS) entry which is preliminary data.</text>
</comment>
<dbReference type="InterPro" id="IPR012338">
    <property type="entry name" value="Beta-lactam/transpept-like"/>
</dbReference>
<keyword evidence="2" id="KW-1133">Transmembrane helix</keyword>
<evidence type="ECO:0000313" key="4">
    <source>
        <dbReference type="EMBL" id="PEQ25463.1"/>
    </source>
</evidence>